<gene>
    <name evidence="1" type="ORF">QE364_002718</name>
</gene>
<dbReference type="EC" id="2.4.1.227" evidence="1"/>
<evidence type="ECO:0000313" key="2">
    <source>
        <dbReference type="Proteomes" id="UP001261666"/>
    </source>
</evidence>
<accession>A0ACC6IK07</accession>
<proteinExistence type="predicted"/>
<comment type="caution">
    <text evidence="1">The sequence shown here is derived from an EMBL/GenBank/DDBJ whole genome shotgun (WGS) entry which is preliminary data.</text>
</comment>
<dbReference type="Proteomes" id="UP001261666">
    <property type="component" value="Unassembled WGS sequence"/>
</dbReference>
<keyword evidence="1" id="KW-0328">Glycosyltransferase</keyword>
<keyword evidence="1" id="KW-0808">Transferase</keyword>
<name>A0ACC6IK07_9ACTN</name>
<reference evidence="1" key="1">
    <citation type="submission" date="2023-08" db="EMBL/GenBank/DDBJ databases">
        <title>Functional and genomic diversity of the sorghum phyllosphere microbiome.</title>
        <authorList>
            <person name="Shade A."/>
        </authorList>
    </citation>
    <scope>NUCLEOTIDE SEQUENCE</scope>
    <source>
        <strain evidence="1">SORGH_AS_0885</strain>
    </source>
</reference>
<sequence length="320" mass="35061">MSTPRPKLEQFSGQSALIVSSAGGHLEQATRWAQLLDLEKSRSMFVSSPGAQLAAVGQSWEVAALPYVAPRAALKIASLVIPLVRIGVQVRPDFVLSTGAGVSIAAYLAAKRLRVPFVFIESISRVGGPSLSGRILVKIPDAHCFSQYDYDGNWRRAPNLLGSFRSQRLNTSFANRPLKIFVSLGTIKPYRFDSLVDAVLRVVSDQDEVTWQTGCTTRPDLPGRVNESLPRSEMEELIAGADVVITHAGVGTLLTCLEFGKFPVMGVRAKARSEHVDDHQSQIAEFLSERRLGTVIDERFRRADLLQASQFSIEENGDVL</sequence>
<evidence type="ECO:0000313" key="1">
    <source>
        <dbReference type="EMBL" id="MDR6210999.1"/>
    </source>
</evidence>
<protein>
    <submittedName>
        <fullName evidence="1">UDP-N-acetylglucosamine--N-acetylmuramyl-(Pentapeptide) pyrophosphoryl-undecaprenol N-acetylglucosamine transferase</fullName>
        <ecNumber evidence="1">2.4.1.227</ecNumber>
    </submittedName>
</protein>
<dbReference type="EMBL" id="JAVIZJ010000007">
    <property type="protein sequence ID" value="MDR6210999.1"/>
    <property type="molecule type" value="Genomic_DNA"/>
</dbReference>
<organism evidence="1 2">
    <name type="scientific">Nocardioides zeae</name>
    <dbReference type="NCBI Taxonomy" id="1457234"/>
    <lineage>
        <taxon>Bacteria</taxon>
        <taxon>Bacillati</taxon>
        <taxon>Actinomycetota</taxon>
        <taxon>Actinomycetes</taxon>
        <taxon>Propionibacteriales</taxon>
        <taxon>Nocardioidaceae</taxon>
        <taxon>Nocardioides</taxon>
    </lineage>
</organism>
<keyword evidence="2" id="KW-1185">Reference proteome</keyword>